<feature type="region of interest" description="Disordered" evidence="1">
    <location>
        <begin position="1"/>
        <end position="33"/>
    </location>
</feature>
<dbReference type="Gene3D" id="1.10.260.90">
    <property type="match status" value="1"/>
</dbReference>
<proteinExistence type="predicted"/>
<dbReference type="InterPro" id="IPR043502">
    <property type="entry name" value="DNA/RNA_pol_sf"/>
</dbReference>
<comment type="caution">
    <text evidence="3">The sequence shown here is derived from an EMBL/GenBank/DDBJ whole genome shotgun (WGS) entry which is preliminary data.</text>
</comment>
<name>A0A164KMQ3_9CRUS</name>
<evidence type="ECO:0000313" key="3">
    <source>
        <dbReference type="EMBL" id="KZS03396.1"/>
    </source>
</evidence>
<dbReference type="GO" id="GO:0005524">
    <property type="term" value="F:ATP binding"/>
    <property type="evidence" value="ECO:0007669"/>
    <property type="project" value="InterPro"/>
</dbReference>
<protein>
    <recommendedName>
        <fullName evidence="2">RNA-directed RNA polymerase fingers/palm subdomains flavivirus domain-containing protein</fullName>
    </recommendedName>
</protein>
<dbReference type="EMBL" id="LRGB01003275">
    <property type="protein sequence ID" value="KZS03396.1"/>
    <property type="molecule type" value="Genomic_DNA"/>
</dbReference>
<dbReference type="SUPFAM" id="SSF56672">
    <property type="entry name" value="DNA/RNA polymerases"/>
    <property type="match status" value="1"/>
</dbReference>
<dbReference type="GO" id="GO:0071897">
    <property type="term" value="P:DNA biosynthetic process"/>
    <property type="evidence" value="ECO:0007669"/>
    <property type="project" value="UniProtKB-ARBA"/>
</dbReference>
<dbReference type="Pfam" id="PF00972">
    <property type="entry name" value="Flavi_NS5"/>
    <property type="match status" value="2"/>
</dbReference>
<feature type="domain" description="RNA-directed RNA polymerase fingers/palm subdomains flavivirus" evidence="2">
    <location>
        <begin position="67"/>
        <end position="246"/>
    </location>
</feature>
<gene>
    <name evidence="3" type="ORF">APZ42_033855</name>
</gene>
<evidence type="ECO:0000313" key="4">
    <source>
        <dbReference type="Proteomes" id="UP000076858"/>
    </source>
</evidence>
<dbReference type="GO" id="GO:0003968">
    <property type="term" value="F:RNA-directed RNA polymerase activity"/>
    <property type="evidence" value="ECO:0007669"/>
    <property type="project" value="InterPro"/>
</dbReference>
<accession>A0A164KMQ3</accession>
<evidence type="ECO:0000259" key="2">
    <source>
        <dbReference type="Pfam" id="PF00972"/>
    </source>
</evidence>
<dbReference type="AlphaFoldDB" id="A0A164KMQ3"/>
<dbReference type="Proteomes" id="UP000076858">
    <property type="component" value="Unassembled WGS sequence"/>
</dbReference>
<sequence>MCGKANMTYHREPPVLQKGTRHPSTITPPPMAHPSVVTRVNHVMNTFRNSWHVDAQNPYWTWNPRMIQKLFTEKVDTWVQPRPLGARVISKTIAKWMWERASKKGLKPRFCTKEEFLKKLRNDAAVGAWNDTLMWESGNKALADPRFWKIVDEERELHLRGECRLCMYNTMGKREMRPREFGNAKGSRVIWYMWLGSIFLEFEALGFLNEDGWAKRENTGFGVSGLGVNYLGYVLEDLRDHGSFYWNADTGMVMDLIGREDSRGSGQNVTYVCNTFINAKNLIGRQLEADGVITEGDINTEDATRADRVREKVEEALREAGEKLCSQMAVSGDDSVVANNNKEYGRALHYINA</sequence>
<keyword evidence="4" id="KW-1185">Reference proteome</keyword>
<dbReference type="InterPro" id="IPR000208">
    <property type="entry name" value="Flavi_RdRp_fingers/palm"/>
</dbReference>
<evidence type="ECO:0000256" key="1">
    <source>
        <dbReference type="SAM" id="MobiDB-lite"/>
    </source>
</evidence>
<organism evidence="3 4">
    <name type="scientific">Daphnia magna</name>
    <dbReference type="NCBI Taxonomy" id="35525"/>
    <lineage>
        <taxon>Eukaryota</taxon>
        <taxon>Metazoa</taxon>
        <taxon>Ecdysozoa</taxon>
        <taxon>Arthropoda</taxon>
        <taxon>Crustacea</taxon>
        <taxon>Branchiopoda</taxon>
        <taxon>Diplostraca</taxon>
        <taxon>Cladocera</taxon>
        <taxon>Anomopoda</taxon>
        <taxon>Daphniidae</taxon>
        <taxon>Daphnia</taxon>
    </lineage>
</organism>
<dbReference type="Gene3D" id="3.30.70.2840">
    <property type="entry name" value="Flavivirus RNA-directed RNA polymerase, thumb domain"/>
    <property type="match status" value="1"/>
</dbReference>
<reference evidence="3 4" key="1">
    <citation type="submission" date="2016-03" db="EMBL/GenBank/DDBJ databases">
        <title>EvidentialGene: Evidence-directed Construction of Genes on Genomes.</title>
        <authorList>
            <person name="Gilbert D.G."/>
            <person name="Choi J.-H."/>
            <person name="Mockaitis K."/>
            <person name="Colbourne J."/>
            <person name="Pfrender M."/>
        </authorList>
    </citation>
    <scope>NUCLEOTIDE SEQUENCE [LARGE SCALE GENOMIC DNA]</scope>
    <source>
        <strain evidence="3 4">Xinb3</strain>
        <tissue evidence="3">Complete organism</tissue>
    </source>
</reference>
<feature type="domain" description="RNA-directed RNA polymerase fingers/palm subdomains flavivirus" evidence="2">
    <location>
        <begin position="248"/>
        <end position="353"/>
    </location>
</feature>